<dbReference type="OrthoDB" id="383142at2759"/>
<dbReference type="EMBL" id="CVMV01000022">
    <property type="protein sequence ID" value="CRG94363.1"/>
    <property type="molecule type" value="Genomic_DNA"/>
</dbReference>
<name>A0A1J1GTI5_PLAGA</name>
<evidence type="ECO:0000313" key="2">
    <source>
        <dbReference type="Proteomes" id="UP000220797"/>
    </source>
</evidence>
<proteinExistence type="predicted"/>
<organism evidence="1 2">
    <name type="scientific">Plasmodium gallinaceum</name>
    <dbReference type="NCBI Taxonomy" id="5849"/>
    <lineage>
        <taxon>Eukaryota</taxon>
        <taxon>Sar</taxon>
        <taxon>Alveolata</taxon>
        <taxon>Apicomplexa</taxon>
        <taxon>Aconoidasida</taxon>
        <taxon>Haemosporida</taxon>
        <taxon>Plasmodiidae</taxon>
        <taxon>Plasmodium</taxon>
        <taxon>Plasmodium (Haemamoeba)</taxon>
    </lineage>
</organism>
<evidence type="ECO:0000313" key="1">
    <source>
        <dbReference type="EMBL" id="CRG94363.1"/>
    </source>
</evidence>
<dbReference type="AlphaFoldDB" id="A0A1J1GTI5"/>
<reference evidence="1" key="1">
    <citation type="submission" date="2015-04" db="EMBL/GenBank/DDBJ databases">
        <authorList>
            <consortium name="Pathogen Informatics"/>
        </authorList>
    </citation>
    <scope>NUCLEOTIDE SEQUENCE [LARGE SCALE GENOMIC DNA]</scope>
    <source>
        <strain evidence="1">8A</strain>
    </source>
</reference>
<dbReference type="GeneID" id="39732597"/>
<sequence length="1054" mass="128543">MNFQREITKWVEQKKNLKLKRLSCFFFFKNKIKKGLFGNLLNNNYVKEKVTNEKNVKKYNFLSSKSTTNLLHDLSYCNNSSFYENFHKRKYQEDNIYDLKSIILNLNNIHYLFNKNDNIYLRLSLLYMEELQHLKLLLNIGQEKIYNLSNEFYEKNKISLNYCLNLVDIINLFNFYIYIEKYYFYFFYIILRTIENFKDFSNVNDILSIKFLKSCLKLKKEISKNVDTNKQKYYMKKRKIINHNILHNYFYHIKNNIFTKNTIHTLSYVSKNYNTFSFLKNNNKKRKYIHFFYLKKKGYVNLIYSKFKKRKYKKSMINCDYYLEKCIFLFLSKKIDINILINYIKITQNTNICNNNFISLIKNYLKKNYEYFTTKELIIIIKYLMKIKEPIKVYKMSFSSIKKDVCKNINEYSIRDINKIISIFSKNNHYDEKFLDIISNYIMENLNTVNSNTLVKITINLYNLNYKNNELLYEILNKYKPFIRNSRKKLNINYLFLKKTKLIYKMKKDIITQKKNKIEKLSHNGNACSTLNFASIKIKENVSDNKYFRNFDYIKIKKLLLFMKILIENNIYIDNKWSQYFFSLIKSKFYFIKKKDFHTLCFVILHLESKEMFSNFFLLSSKYNIFKKYSLQKLISSNNLSSLIQINLLFSFHIYRYNSDIFLSLFFHVLDKFYKIYNYENKNEDQECQQHFTKQKKPFNIFYRYEKDDILQNNEENIYMHDLKIYERKKNNKYSKKKEKKKKDELKNKINKIIIPSCDKLKENISFQNIAQVESEIHEFQNSNLKYHQSQSEKTNENKRKTIEPICRDNNFLIYNDNNNIKNDMHLINNDIIIKKEENIYRNKKYANFNSYNFTCYDNNIKNEKVELYNGENKYDENMINNDNSFLLHEDYFMKNEKLNKENNSEFFFNGNYKNKNSENILNNYTNDYFSKLRDSRYLIIIINNFFFNYIIGNYKNSDNNNKFFQNLNEEYLLNKLTYNHLLLIYKTYELCSSYVNLSLKTIKIMNNNKNVLSSKFHKQILSILTQLDSKNEIVSEYVQYPFQIDICIKRKFV</sequence>
<dbReference type="Proteomes" id="UP000220797">
    <property type="component" value="Unassembled WGS sequence"/>
</dbReference>
<accession>A0A1J1GTI5</accession>
<dbReference type="VEuPathDB" id="PlasmoDB:PGAL8A_00406700"/>
<comment type="caution">
    <text evidence="1">The sequence shown here is derived from an EMBL/GenBank/DDBJ whole genome shotgun (WGS) entry which is preliminary data.</text>
</comment>
<keyword evidence="2" id="KW-1185">Reference proteome</keyword>
<dbReference type="OMA" id="PFQVDIC"/>
<dbReference type="RefSeq" id="XP_028527184.1">
    <property type="nucleotide sequence ID" value="XM_028670431.1"/>
</dbReference>
<protein>
    <submittedName>
        <fullName evidence="1">Uncharacterized protein</fullName>
    </submittedName>
</protein>
<gene>
    <name evidence="1" type="ORF">PGAL8A_00406700</name>
</gene>